<gene>
    <name evidence="3" type="ORF">I7X39_06640</name>
</gene>
<name>A0A931IZB5_9BURK</name>
<dbReference type="PROSITE" id="PS51318">
    <property type="entry name" value="TAT"/>
    <property type="match status" value="1"/>
</dbReference>
<dbReference type="Pfam" id="PF21706">
    <property type="entry name" value="FCSD_central"/>
    <property type="match status" value="1"/>
</dbReference>
<feature type="domain" description="FAD/NAD(P)-binding" evidence="1">
    <location>
        <begin position="35"/>
        <end position="146"/>
    </location>
</feature>
<feature type="domain" description="Sulfide dehydrogenase [flavocytochrome c] flavoprotein chain central" evidence="2">
    <location>
        <begin position="173"/>
        <end position="304"/>
    </location>
</feature>
<keyword evidence="4" id="KW-1185">Reference proteome</keyword>
<dbReference type="GO" id="GO:0016491">
    <property type="term" value="F:oxidoreductase activity"/>
    <property type="evidence" value="ECO:0007669"/>
    <property type="project" value="InterPro"/>
</dbReference>
<dbReference type="Proteomes" id="UP000613266">
    <property type="component" value="Unassembled WGS sequence"/>
</dbReference>
<dbReference type="InterPro" id="IPR023753">
    <property type="entry name" value="FAD/NAD-binding_dom"/>
</dbReference>
<dbReference type="PANTHER" id="PTHR43755:SF1">
    <property type="entry name" value="FAD-DEPENDENT PYRIDINE NUCLEOTIDE-DISULPHIDE OXIDOREDUCTASE"/>
    <property type="match status" value="1"/>
</dbReference>
<protein>
    <submittedName>
        <fullName evidence="3">NAD(P)/FAD-dependent oxidoreductase</fullName>
    </submittedName>
</protein>
<sequence>MRTVRMNKRELLKALSAGSLALPWSRAAQPAGLARVVVVGGGMAGATAAKYLRLWSQRSIEVTLVEPSAQYTSNIMSNLVLTGQYSPSILNYGWSNLQRNYGIARVVGSVTAVEPGGSLGAWKVSIATASGTQVRYCERVVLAPGIQFDAVPSMQDASVPAPILHAWQAGPQTLQLRDQLAAMPATGRFVMTIPKAPYRCPPGPYERACVVADYLKRNKPGAQVLVLDANPDIMAERENFSLAFGTMYASNLRYLSGRVLRSVQASAGQAGGAVRVDVVVRDASGQELVMGSETHEAQVLNVIPPHRAGAIVQALGLADAGGFAPVDGRSFESTLPGRAGLHVIGDAAKTTLPKAGHVGNQGAKICADAIVRAFAGLPPYATPTANSACFSPLSNSLASWLTAVYQYEQDPVSGAWRFVARDQVAGTVGATEAAGPSTEQFEKMGTWYRSLMNETYL</sequence>
<dbReference type="InterPro" id="IPR049386">
    <property type="entry name" value="FCSD_central"/>
</dbReference>
<dbReference type="EMBL" id="JAEDAK010000003">
    <property type="protein sequence ID" value="MBH9576576.1"/>
    <property type="molecule type" value="Genomic_DNA"/>
</dbReference>
<accession>A0A931IZB5</accession>
<dbReference type="InterPro" id="IPR052541">
    <property type="entry name" value="SQRD"/>
</dbReference>
<dbReference type="SUPFAM" id="SSF51905">
    <property type="entry name" value="FAD/NAD(P)-binding domain"/>
    <property type="match status" value="2"/>
</dbReference>
<organism evidence="3 4">
    <name type="scientific">Inhella proteolytica</name>
    <dbReference type="NCBI Taxonomy" id="2795029"/>
    <lineage>
        <taxon>Bacteria</taxon>
        <taxon>Pseudomonadati</taxon>
        <taxon>Pseudomonadota</taxon>
        <taxon>Betaproteobacteria</taxon>
        <taxon>Burkholderiales</taxon>
        <taxon>Sphaerotilaceae</taxon>
        <taxon>Inhella</taxon>
    </lineage>
</organism>
<evidence type="ECO:0000313" key="3">
    <source>
        <dbReference type="EMBL" id="MBH9576576.1"/>
    </source>
</evidence>
<evidence type="ECO:0000259" key="1">
    <source>
        <dbReference type="Pfam" id="PF07992"/>
    </source>
</evidence>
<dbReference type="Gene3D" id="3.50.50.60">
    <property type="entry name" value="FAD/NAD(P)-binding domain"/>
    <property type="match status" value="2"/>
</dbReference>
<dbReference type="InterPro" id="IPR036188">
    <property type="entry name" value="FAD/NAD-bd_sf"/>
</dbReference>
<evidence type="ECO:0000313" key="4">
    <source>
        <dbReference type="Proteomes" id="UP000613266"/>
    </source>
</evidence>
<dbReference type="InterPro" id="IPR006311">
    <property type="entry name" value="TAT_signal"/>
</dbReference>
<dbReference type="PANTHER" id="PTHR43755">
    <property type="match status" value="1"/>
</dbReference>
<comment type="caution">
    <text evidence="3">The sequence shown here is derived from an EMBL/GenBank/DDBJ whole genome shotgun (WGS) entry which is preliminary data.</text>
</comment>
<evidence type="ECO:0000259" key="2">
    <source>
        <dbReference type="Pfam" id="PF21706"/>
    </source>
</evidence>
<dbReference type="AlphaFoldDB" id="A0A931IZB5"/>
<reference evidence="3" key="1">
    <citation type="submission" date="2020-12" db="EMBL/GenBank/DDBJ databases">
        <title>The genome sequence of Inhella sp. 1Y17.</title>
        <authorList>
            <person name="Liu Y."/>
        </authorList>
    </citation>
    <scope>NUCLEOTIDE SEQUENCE</scope>
    <source>
        <strain evidence="3">1Y17</strain>
    </source>
</reference>
<dbReference type="Pfam" id="PF07992">
    <property type="entry name" value="Pyr_redox_2"/>
    <property type="match status" value="1"/>
</dbReference>
<proteinExistence type="predicted"/>